<dbReference type="InterPro" id="IPR011256">
    <property type="entry name" value="Reg_factor_effector_dom_sf"/>
</dbReference>
<evidence type="ECO:0000259" key="1">
    <source>
        <dbReference type="Pfam" id="PF06445"/>
    </source>
</evidence>
<organism evidence="2">
    <name type="scientific">marine sediment metagenome</name>
    <dbReference type="NCBI Taxonomy" id="412755"/>
    <lineage>
        <taxon>unclassified sequences</taxon>
        <taxon>metagenomes</taxon>
        <taxon>ecological metagenomes</taxon>
    </lineage>
</organism>
<dbReference type="AlphaFoldDB" id="X0W0W0"/>
<dbReference type="SUPFAM" id="SSF55136">
    <property type="entry name" value="Probable bacterial effector-binding domain"/>
    <property type="match status" value="1"/>
</dbReference>
<accession>X0W0W0</accession>
<dbReference type="InterPro" id="IPR029442">
    <property type="entry name" value="GyrI-like"/>
</dbReference>
<sequence>MILHMGVRTTEPVRVAYKELSPDEDEAPAVTELLSVLIRQNPYQYGVYDHSIVVHYDPPGTPNRRRELMIPVSRPVAGVETKEFPSMRGVFLVFKGTDKTMEEYYDYLREYIEQSSLVASDEVHSMEIMYVPESVDEQDYTMEIMIPLAG</sequence>
<dbReference type="EMBL" id="BARS01039385">
    <property type="protein sequence ID" value="GAG18303.1"/>
    <property type="molecule type" value="Genomic_DNA"/>
</dbReference>
<proteinExistence type="predicted"/>
<reference evidence="2" key="1">
    <citation type="journal article" date="2014" name="Front. Microbiol.">
        <title>High frequency of phylogenetically diverse reductive dehalogenase-homologous genes in deep subseafloor sedimentary metagenomes.</title>
        <authorList>
            <person name="Kawai M."/>
            <person name="Futagami T."/>
            <person name="Toyoda A."/>
            <person name="Takaki Y."/>
            <person name="Nishi S."/>
            <person name="Hori S."/>
            <person name="Arai W."/>
            <person name="Tsubouchi T."/>
            <person name="Morono Y."/>
            <person name="Uchiyama I."/>
            <person name="Ito T."/>
            <person name="Fujiyama A."/>
            <person name="Inagaki F."/>
            <person name="Takami H."/>
        </authorList>
    </citation>
    <scope>NUCLEOTIDE SEQUENCE</scope>
    <source>
        <strain evidence="2">Expedition CK06-06</strain>
    </source>
</reference>
<feature type="domain" description="GyrI-like small molecule binding" evidence="1">
    <location>
        <begin position="65"/>
        <end position="148"/>
    </location>
</feature>
<evidence type="ECO:0000313" key="2">
    <source>
        <dbReference type="EMBL" id="GAG18303.1"/>
    </source>
</evidence>
<dbReference type="Gene3D" id="3.20.80.10">
    <property type="entry name" value="Regulatory factor, effector binding domain"/>
    <property type="match status" value="1"/>
</dbReference>
<name>X0W0W0_9ZZZZ</name>
<protein>
    <recommendedName>
        <fullName evidence="1">GyrI-like small molecule binding domain-containing protein</fullName>
    </recommendedName>
</protein>
<dbReference type="Pfam" id="PF06445">
    <property type="entry name" value="GyrI-like"/>
    <property type="match status" value="1"/>
</dbReference>
<comment type="caution">
    <text evidence="2">The sequence shown here is derived from an EMBL/GenBank/DDBJ whole genome shotgun (WGS) entry which is preliminary data.</text>
</comment>
<gene>
    <name evidence="2" type="ORF">S01H1_60145</name>
</gene>